<feature type="chain" id="PRO_5045407803" evidence="8">
    <location>
        <begin position="22"/>
        <end position="436"/>
    </location>
</feature>
<sequence length="436" mass="48098">MTRACIVSLVAIVAWAGSAFARDHGPNVVLIIADDHAWTDYSFMGHPQVQTPRIDRLAAEGATFRGGYVPSSLCSPSLATILTGLYAHQHMLTSNDPPGTSGGHAETSSGRALRDGRRRMVGFLEAAPTLPRLLAVRGYASFQAGKWWGGNFRTGGFTEGMTHGDAARGGRHGDDGLEIGRRTMQPVLDFIDRSVEGGRPFFLWYAPMMPHQPHDPPERLLAKYRDRTPSQHVAKYWAMIDWFDETCGTLLDHLDAREITDDTLVVYLADNGWVQDPEAPRYAARSKQSPYDGGLRTPIIVRWPGKVRPRTIDRPVSSIDVAPTILAAVGMEPTSAMRGVDLLDSAAVTSRPAVFGEVFTHDAVDLERPASSLRFRWAVSGGWKLILPDPRNSPGLAAELYELAADPFETRDLARREPAKVDELRRLIEAWWDPKA</sequence>
<keyword evidence="5" id="KW-0378">Hydrolase</keyword>
<evidence type="ECO:0000256" key="3">
    <source>
        <dbReference type="ARBA" id="ARBA00022723"/>
    </source>
</evidence>
<keyword evidence="6" id="KW-0106">Calcium</keyword>
<keyword evidence="4 8" id="KW-0732">Signal</keyword>
<dbReference type="PANTHER" id="PTHR42693">
    <property type="entry name" value="ARYLSULFATASE FAMILY MEMBER"/>
    <property type="match status" value="1"/>
</dbReference>
<dbReference type="SUPFAM" id="SSF53649">
    <property type="entry name" value="Alkaline phosphatase-like"/>
    <property type="match status" value="1"/>
</dbReference>
<dbReference type="Gene3D" id="3.40.720.10">
    <property type="entry name" value="Alkaline Phosphatase, subunit A"/>
    <property type="match status" value="1"/>
</dbReference>
<comment type="caution">
    <text evidence="10">The sequence shown here is derived from an EMBL/GenBank/DDBJ whole genome shotgun (WGS) entry which is preliminary data.</text>
</comment>
<evidence type="ECO:0000259" key="9">
    <source>
        <dbReference type="Pfam" id="PF00884"/>
    </source>
</evidence>
<dbReference type="Proteomes" id="UP001216907">
    <property type="component" value="Unassembled WGS sequence"/>
</dbReference>
<name>A0ABT6FD61_9BACT</name>
<evidence type="ECO:0000313" key="10">
    <source>
        <dbReference type="EMBL" id="MDG3005517.1"/>
    </source>
</evidence>
<accession>A0ABT6FD61</accession>
<comment type="cofactor">
    <cofactor evidence="1">
        <name>Ca(2+)</name>
        <dbReference type="ChEBI" id="CHEBI:29108"/>
    </cofactor>
</comment>
<evidence type="ECO:0000256" key="7">
    <source>
        <dbReference type="SAM" id="MobiDB-lite"/>
    </source>
</evidence>
<dbReference type="Gene3D" id="3.30.1120.10">
    <property type="match status" value="1"/>
</dbReference>
<evidence type="ECO:0000256" key="5">
    <source>
        <dbReference type="ARBA" id="ARBA00022801"/>
    </source>
</evidence>
<gene>
    <name evidence="10" type="ORF">PZE19_17155</name>
</gene>
<evidence type="ECO:0000256" key="1">
    <source>
        <dbReference type="ARBA" id="ARBA00001913"/>
    </source>
</evidence>
<comment type="similarity">
    <text evidence="2">Belongs to the sulfatase family.</text>
</comment>
<dbReference type="InterPro" id="IPR017850">
    <property type="entry name" value="Alkaline_phosphatase_core_sf"/>
</dbReference>
<dbReference type="Pfam" id="PF00884">
    <property type="entry name" value="Sulfatase"/>
    <property type="match status" value="1"/>
</dbReference>
<dbReference type="PANTHER" id="PTHR42693:SF42">
    <property type="entry name" value="ARYLSULFATASE G"/>
    <property type="match status" value="1"/>
</dbReference>
<evidence type="ECO:0000313" key="11">
    <source>
        <dbReference type="Proteomes" id="UP001216907"/>
    </source>
</evidence>
<evidence type="ECO:0000256" key="8">
    <source>
        <dbReference type="SAM" id="SignalP"/>
    </source>
</evidence>
<organism evidence="10 11">
    <name type="scientific">Paludisphaera mucosa</name>
    <dbReference type="NCBI Taxonomy" id="3030827"/>
    <lineage>
        <taxon>Bacteria</taxon>
        <taxon>Pseudomonadati</taxon>
        <taxon>Planctomycetota</taxon>
        <taxon>Planctomycetia</taxon>
        <taxon>Isosphaerales</taxon>
        <taxon>Isosphaeraceae</taxon>
        <taxon>Paludisphaera</taxon>
    </lineage>
</organism>
<reference evidence="10 11" key="1">
    <citation type="submission" date="2023-03" db="EMBL/GenBank/DDBJ databases">
        <title>Paludisphaera mucosa sp. nov. a novel planctomycete from northern fen.</title>
        <authorList>
            <person name="Ivanova A."/>
        </authorList>
    </citation>
    <scope>NUCLEOTIDE SEQUENCE [LARGE SCALE GENOMIC DNA]</scope>
    <source>
        <strain evidence="10 11">Pla2</strain>
    </source>
</reference>
<feature type="region of interest" description="Disordered" evidence="7">
    <location>
        <begin position="92"/>
        <end position="112"/>
    </location>
</feature>
<dbReference type="InterPro" id="IPR000917">
    <property type="entry name" value="Sulfatase_N"/>
</dbReference>
<evidence type="ECO:0000256" key="4">
    <source>
        <dbReference type="ARBA" id="ARBA00022729"/>
    </source>
</evidence>
<dbReference type="EMBL" id="JARRAG010000002">
    <property type="protein sequence ID" value="MDG3005517.1"/>
    <property type="molecule type" value="Genomic_DNA"/>
</dbReference>
<dbReference type="RefSeq" id="WP_277861849.1">
    <property type="nucleotide sequence ID" value="NZ_JARRAG010000002.1"/>
</dbReference>
<feature type="domain" description="Sulfatase N-terminal" evidence="9">
    <location>
        <begin position="26"/>
        <end position="330"/>
    </location>
</feature>
<evidence type="ECO:0000256" key="6">
    <source>
        <dbReference type="ARBA" id="ARBA00022837"/>
    </source>
</evidence>
<keyword evidence="11" id="KW-1185">Reference proteome</keyword>
<feature type="signal peptide" evidence="8">
    <location>
        <begin position="1"/>
        <end position="21"/>
    </location>
</feature>
<evidence type="ECO:0000256" key="2">
    <source>
        <dbReference type="ARBA" id="ARBA00008779"/>
    </source>
</evidence>
<protein>
    <submittedName>
        <fullName evidence="10">Sulfatase-like hydrolase/transferase</fullName>
    </submittedName>
</protein>
<keyword evidence="3" id="KW-0479">Metal-binding</keyword>
<proteinExistence type="inferred from homology"/>
<dbReference type="InterPro" id="IPR050738">
    <property type="entry name" value="Sulfatase"/>
</dbReference>